<dbReference type="InterPro" id="IPR056952">
    <property type="entry name" value="T4_Cef"/>
</dbReference>
<dbReference type="Pfam" id="PF24050">
    <property type="entry name" value="T4_Cef"/>
    <property type="match status" value="1"/>
</dbReference>
<name>A0AA96HAE3_9CAUD</name>
<sequence>MVYDTIDLSKQEENIMKRQIIKNVTTDSNIDEFEDVLFNPDLVVVQKNWTEFLCYTEVVYVYEKLGDEMPIYGIFREITENGTTYWKETY</sequence>
<dbReference type="EMBL" id="OR529306">
    <property type="protein sequence ID" value="WNN13529.1"/>
    <property type="molecule type" value="Genomic_DNA"/>
</dbReference>
<evidence type="ECO:0008006" key="2">
    <source>
        <dbReference type="Google" id="ProtNLM"/>
    </source>
</evidence>
<reference evidence="1" key="1">
    <citation type="submission" date="2023-09" db="EMBL/GenBank/DDBJ databases">
        <title>Isolation of Escherichia coli phages.</title>
        <authorList>
            <person name="Magar S.N."/>
            <person name="Ranjit Kumar S."/>
            <person name="Anjali P."/>
            <person name="Govindrajan S."/>
        </authorList>
    </citation>
    <scope>NUCLEOTIDE SEQUENCE</scope>
</reference>
<gene>
    <name evidence="1" type="ORF">PCM001_gp030</name>
</gene>
<protein>
    <recommendedName>
        <fullName evidence="2">Modifier of suppressor tRNAs</fullName>
    </recommendedName>
</protein>
<evidence type="ECO:0000313" key="1">
    <source>
        <dbReference type="EMBL" id="WNN13529.1"/>
    </source>
</evidence>
<organism evidence="1">
    <name type="scientific">Escherichia phage PCM001</name>
    <dbReference type="NCBI Taxonomy" id="3076816"/>
    <lineage>
        <taxon>Viruses</taxon>
        <taxon>Duplodnaviria</taxon>
        <taxon>Heunggongvirae</taxon>
        <taxon>Uroviricota</taxon>
        <taxon>Caudoviricetes</taxon>
        <taxon>Pantevenvirales</taxon>
        <taxon>Straboviridae</taxon>
        <taxon>Tevenvirinae</taxon>
        <taxon>Mosigvirus</taxon>
    </lineage>
</organism>
<accession>A0AA96HAE3</accession>
<proteinExistence type="predicted"/>